<keyword evidence="3" id="KW-1185">Reference proteome</keyword>
<feature type="region of interest" description="Disordered" evidence="1">
    <location>
        <begin position="1"/>
        <end position="35"/>
    </location>
</feature>
<comment type="caution">
    <text evidence="2">The sequence shown here is derived from an EMBL/GenBank/DDBJ whole genome shotgun (WGS) entry which is preliminary data.</text>
</comment>
<sequence length="97" mass="11210">MKLGPATSRSKRQRKTEKKLGKERKIERKRASPRLASKLLTSRATGQPFGLETLDQQAYIPRLTIPSTEKVEQEHGQKIEKERRARTKKVSLLRTGW</sequence>
<organism evidence="2 3">
    <name type="scientific">Heterotrigona itama</name>
    <dbReference type="NCBI Taxonomy" id="395501"/>
    <lineage>
        <taxon>Eukaryota</taxon>
        <taxon>Metazoa</taxon>
        <taxon>Ecdysozoa</taxon>
        <taxon>Arthropoda</taxon>
        <taxon>Hexapoda</taxon>
        <taxon>Insecta</taxon>
        <taxon>Pterygota</taxon>
        <taxon>Neoptera</taxon>
        <taxon>Endopterygota</taxon>
        <taxon>Hymenoptera</taxon>
        <taxon>Apocrita</taxon>
        <taxon>Aculeata</taxon>
        <taxon>Apoidea</taxon>
        <taxon>Anthophila</taxon>
        <taxon>Apidae</taxon>
        <taxon>Heterotrigona</taxon>
    </lineage>
</organism>
<dbReference type="EMBL" id="CAJDYZ010002222">
    <property type="protein sequence ID" value="CAD1469336.1"/>
    <property type="molecule type" value="Genomic_DNA"/>
</dbReference>
<gene>
    <name evidence="2" type="ORF">MHI_LOCUS121279</name>
</gene>
<dbReference type="AlphaFoldDB" id="A0A6V7GVK2"/>
<evidence type="ECO:0000313" key="3">
    <source>
        <dbReference type="Proteomes" id="UP000752696"/>
    </source>
</evidence>
<evidence type="ECO:0000256" key="1">
    <source>
        <dbReference type="SAM" id="MobiDB-lite"/>
    </source>
</evidence>
<dbReference type="Proteomes" id="UP000752696">
    <property type="component" value="Unassembled WGS sequence"/>
</dbReference>
<feature type="compositionally biased region" description="Basic and acidic residues" evidence="1">
    <location>
        <begin position="69"/>
        <end position="83"/>
    </location>
</feature>
<reference evidence="2" key="1">
    <citation type="submission" date="2020-07" db="EMBL/GenBank/DDBJ databases">
        <authorList>
            <person name="Nazaruddin N."/>
        </authorList>
    </citation>
    <scope>NUCLEOTIDE SEQUENCE</scope>
</reference>
<feature type="region of interest" description="Disordered" evidence="1">
    <location>
        <begin position="65"/>
        <end position="97"/>
    </location>
</feature>
<feature type="compositionally biased region" description="Basic and acidic residues" evidence="1">
    <location>
        <begin position="18"/>
        <end position="30"/>
    </location>
</feature>
<feature type="non-terminal residue" evidence="2">
    <location>
        <position position="1"/>
    </location>
</feature>
<proteinExistence type="predicted"/>
<evidence type="ECO:0000313" key="2">
    <source>
        <dbReference type="EMBL" id="CAD1469336.1"/>
    </source>
</evidence>
<protein>
    <submittedName>
        <fullName evidence="2">Uncharacterized protein</fullName>
    </submittedName>
</protein>
<name>A0A6V7GVK2_9HYME</name>
<accession>A0A6V7GVK2</accession>